<evidence type="ECO:0000256" key="3">
    <source>
        <dbReference type="ARBA" id="ARBA00023163"/>
    </source>
</evidence>
<keyword evidence="3" id="KW-0804">Transcription</keyword>
<keyword evidence="2" id="KW-0238">DNA-binding</keyword>
<evidence type="ECO:0000256" key="2">
    <source>
        <dbReference type="ARBA" id="ARBA00023125"/>
    </source>
</evidence>
<evidence type="ECO:0000256" key="1">
    <source>
        <dbReference type="ARBA" id="ARBA00023015"/>
    </source>
</evidence>
<protein>
    <recommendedName>
        <fullName evidence="5">NAC domain-containing protein</fullName>
    </recommendedName>
</protein>
<feature type="domain" description="NAC" evidence="5">
    <location>
        <begin position="1"/>
        <end position="112"/>
    </location>
</feature>
<evidence type="ECO:0000256" key="4">
    <source>
        <dbReference type="ARBA" id="ARBA00023242"/>
    </source>
</evidence>
<evidence type="ECO:0000259" key="5">
    <source>
        <dbReference type="PROSITE" id="PS51005"/>
    </source>
</evidence>
<gene>
    <name evidence="6" type="ORF">FSB_LOCUS29450</name>
</gene>
<dbReference type="Gene3D" id="2.170.150.80">
    <property type="entry name" value="NAC domain"/>
    <property type="match status" value="1"/>
</dbReference>
<dbReference type="PANTHER" id="PTHR31719:SF94">
    <property type="entry name" value="PROTEIN ATAF2"/>
    <property type="match status" value="1"/>
</dbReference>
<dbReference type="AlphaFoldDB" id="A0A2N9GQ15"/>
<dbReference type="GO" id="GO:0003677">
    <property type="term" value="F:DNA binding"/>
    <property type="evidence" value="ECO:0007669"/>
    <property type="project" value="UniProtKB-KW"/>
</dbReference>
<dbReference type="PANTHER" id="PTHR31719">
    <property type="entry name" value="NAC TRANSCRIPTION FACTOR 56"/>
    <property type="match status" value="1"/>
</dbReference>
<accession>A0A2N9GQ15</accession>
<dbReference type="InterPro" id="IPR036093">
    <property type="entry name" value="NAC_dom_sf"/>
</dbReference>
<dbReference type="PROSITE" id="PS51005">
    <property type="entry name" value="NAC"/>
    <property type="match status" value="1"/>
</dbReference>
<keyword evidence="4" id="KW-0539">Nucleus</keyword>
<keyword evidence="1" id="KW-0805">Transcription regulation</keyword>
<dbReference type="SUPFAM" id="SSF101941">
    <property type="entry name" value="NAC domain"/>
    <property type="match status" value="1"/>
</dbReference>
<sequence>MEPWNLCTHKTALLDDEKHYFFTELKRVSKNRLARTVGVYGSWHVSSTSMIYDPGTHNVIGIKKLMNFKVNEEGKMKKTDWIMHEFSLAGVSLVGIDQKRGSNIVLCVIRNYQKKNKGSASDPLDTTTNVGDLYPRHDSVTQIGSPSSRGLKRMSLSALHQKLLQYHMGFHPVTPMGLHQAPIFKFKRESNRARGCVDLINICVCACPIHQSILITALLL</sequence>
<reference evidence="6" key="1">
    <citation type="submission" date="2018-02" db="EMBL/GenBank/DDBJ databases">
        <authorList>
            <person name="Cohen D.B."/>
            <person name="Kent A.D."/>
        </authorList>
    </citation>
    <scope>NUCLEOTIDE SEQUENCE</scope>
</reference>
<evidence type="ECO:0000313" key="6">
    <source>
        <dbReference type="EMBL" id="SPD01568.1"/>
    </source>
</evidence>
<dbReference type="Pfam" id="PF02365">
    <property type="entry name" value="NAM"/>
    <property type="match status" value="1"/>
</dbReference>
<proteinExistence type="predicted"/>
<dbReference type="InterPro" id="IPR003441">
    <property type="entry name" value="NAC-dom"/>
</dbReference>
<dbReference type="EMBL" id="OIVN01002215">
    <property type="protein sequence ID" value="SPD01568.1"/>
    <property type="molecule type" value="Genomic_DNA"/>
</dbReference>
<name>A0A2N9GQ15_FAGSY</name>
<dbReference type="GO" id="GO:0006355">
    <property type="term" value="P:regulation of DNA-templated transcription"/>
    <property type="evidence" value="ECO:0007669"/>
    <property type="project" value="InterPro"/>
</dbReference>
<organism evidence="6">
    <name type="scientific">Fagus sylvatica</name>
    <name type="common">Beechnut</name>
    <dbReference type="NCBI Taxonomy" id="28930"/>
    <lineage>
        <taxon>Eukaryota</taxon>
        <taxon>Viridiplantae</taxon>
        <taxon>Streptophyta</taxon>
        <taxon>Embryophyta</taxon>
        <taxon>Tracheophyta</taxon>
        <taxon>Spermatophyta</taxon>
        <taxon>Magnoliopsida</taxon>
        <taxon>eudicotyledons</taxon>
        <taxon>Gunneridae</taxon>
        <taxon>Pentapetalae</taxon>
        <taxon>rosids</taxon>
        <taxon>fabids</taxon>
        <taxon>Fagales</taxon>
        <taxon>Fagaceae</taxon>
        <taxon>Fagus</taxon>
    </lineage>
</organism>